<dbReference type="PANTHER" id="PTHR43017">
    <property type="entry name" value="GALACTOSIDE O-ACETYLTRANSFERASE"/>
    <property type="match status" value="1"/>
</dbReference>
<evidence type="ECO:0000256" key="4">
    <source>
        <dbReference type="ARBA" id="ARBA00023315"/>
    </source>
</evidence>
<keyword evidence="3" id="KW-0677">Repeat</keyword>
<keyword evidence="2 5" id="KW-0808">Transferase</keyword>
<dbReference type="CDD" id="cd03357">
    <property type="entry name" value="LbH_MAT_GAT"/>
    <property type="match status" value="1"/>
</dbReference>
<evidence type="ECO:0000256" key="3">
    <source>
        <dbReference type="ARBA" id="ARBA00022737"/>
    </source>
</evidence>
<dbReference type="SMART" id="SM01266">
    <property type="entry name" value="Mac"/>
    <property type="match status" value="1"/>
</dbReference>
<dbReference type="GeneID" id="72469399"/>
<evidence type="ECO:0000313" key="8">
    <source>
        <dbReference type="Proteomes" id="UP001170310"/>
    </source>
</evidence>
<evidence type="ECO:0000256" key="1">
    <source>
        <dbReference type="ARBA" id="ARBA00007274"/>
    </source>
</evidence>
<evidence type="ECO:0000256" key="5">
    <source>
        <dbReference type="RuleBase" id="RU367021"/>
    </source>
</evidence>
<dbReference type="EC" id="2.3.1.-" evidence="5"/>
<dbReference type="EMBL" id="JAUOQO010000001">
    <property type="protein sequence ID" value="MDO6572718.1"/>
    <property type="molecule type" value="Genomic_DNA"/>
</dbReference>
<proteinExistence type="inferred from homology"/>
<keyword evidence="8" id="KW-1185">Reference proteome</keyword>
<sequence>MTEKEKMLAHQWYDANFDNELIEDRKKAKDLCFEYNHTRPSNETKRHEILSTLFNAKLENISIAIPFDTDYGWNITFGKNVFLNTNCYLMDGGGITFGDNVFVGPNCGFYTATHPLKFKDRNKGLELAEEIIVGSNTWFGGNVAVLPGVTIGEGSVIGAGSVVSKDIPPNSLAVGNPCKVIRQIDNE</sequence>
<dbReference type="SUPFAM" id="SSF51161">
    <property type="entry name" value="Trimeric LpxA-like enzymes"/>
    <property type="match status" value="1"/>
</dbReference>
<dbReference type="InterPro" id="IPR039369">
    <property type="entry name" value="LacA-like"/>
</dbReference>
<dbReference type="Pfam" id="PF12464">
    <property type="entry name" value="Mac"/>
    <property type="match status" value="1"/>
</dbReference>
<dbReference type="Proteomes" id="UP001170310">
    <property type="component" value="Unassembled WGS sequence"/>
</dbReference>
<dbReference type="RefSeq" id="WP_017636581.1">
    <property type="nucleotide sequence ID" value="NZ_JAUOQO010000001.1"/>
</dbReference>
<dbReference type="AlphaFoldDB" id="A0AAW7YMW7"/>
<reference evidence="7" key="1">
    <citation type="submission" date="2023-07" db="EMBL/GenBank/DDBJ databases">
        <title>Genome content predicts the carbon catabolic preferences of heterotrophic bacteria.</title>
        <authorList>
            <person name="Gralka M."/>
        </authorList>
    </citation>
    <scope>NUCLEOTIDE SEQUENCE</scope>
    <source>
        <strain evidence="7">E2R20</strain>
    </source>
</reference>
<name>A0AAW7YMW7_9STAP</name>
<dbReference type="InterPro" id="IPR011004">
    <property type="entry name" value="Trimer_LpxA-like_sf"/>
</dbReference>
<protein>
    <recommendedName>
        <fullName evidence="5">Acetyltransferase</fullName>
        <ecNumber evidence="5">2.3.1.-</ecNumber>
    </recommendedName>
</protein>
<feature type="domain" description="Maltose/galactoside acetyltransferase" evidence="6">
    <location>
        <begin position="4"/>
        <end position="59"/>
    </location>
</feature>
<dbReference type="InterPro" id="IPR024688">
    <property type="entry name" value="Mac_dom"/>
</dbReference>
<evidence type="ECO:0000259" key="6">
    <source>
        <dbReference type="SMART" id="SM01266"/>
    </source>
</evidence>
<dbReference type="GO" id="GO:0008870">
    <property type="term" value="F:galactoside O-acetyltransferase activity"/>
    <property type="evidence" value="ECO:0007669"/>
    <property type="project" value="TreeGrafter"/>
</dbReference>
<evidence type="ECO:0000313" key="7">
    <source>
        <dbReference type="EMBL" id="MDO6572718.1"/>
    </source>
</evidence>
<accession>A0AAW7YMW7</accession>
<organism evidence="7 8">
    <name type="scientific">Staphylococcus pasteuri_A</name>
    <dbReference type="NCBI Taxonomy" id="3062664"/>
    <lineage>
        <taxon>Bacteria</taxon>
        <taxon>Bacillati</taxon>
        <taxon>Bacillota</taxon>
        <taxon>Bacilli</taxon>
        <taxon>Bacillales</taxon>
        <taxon>Staphylococcaceae</taxon>
        <taxon>Staphylococcus</taxon>
    </lineage>
</organism>
<dbReference type="FunFam" id="2.160.10.10:FF:000008">
    <property type="entry name" value="Maltose O-acetyltransferase"/>
    <property type="match status" value="1"/>
</dbReference>
<dbReference type="PANTHER" id="PTHR43017:SF1">
    <property type="entry name" value="ACETYLTRANSFERASE YJL218W-RELATED"/>
    <property type="match status" value="1"/>
</dbReference>
<dbReference type="Gene3D" id="2.160.10.10">
    <property type="entry name" value="Hexapeptide repeat proteins"/>
    <property type="match status" value="1"/>
</dbReference>
<evidence type="ECO:0000256" key="2">
    <source>
        <dbReference type="ARBA" id="ARBA00022679"/>
    </source>
</evidence>
<dbReference type="Pfam" id="PF00132">
    <property type="entry name" value="Hexapep"/>
    <property type="match status" value="1"/>
</dbReference>
<comment type="caution">
    <text evidence="7">The sequence shown here is derived from an EMBL/GenBank/DDBJ whole genome shotgun (WGS) entry which is preliminary data.</text>
</comment>
<comment type="similarity">
    <text evidence="1 5">Belongs to the transferase hexapeptide repeat family.</text>
</comment>
<keyword evidence="4 5" id="KW-0012">Acyltransferase</keyword>
<gene>
    <name evidence="7" type="ORF">Q4528_00945</name>
</gene>
<dbReference type="InterPro" id="IPR001451">
    <property type="entry name" value="Hexapep"/>
</dbReference>